<evidence type="ECO:0000256" key="5">
    <source>
        <dbReference type="PIRNR" id="PIRNR006621"/>
    </source>
</evidence>
<dbReference type="PANTHER" id="PTHR11082">
    <property type="entry name" value="TRNA-DIHYDROURIDINE SYNTHASE"/>
    <property type="match status" value="1"/>
</dbReference>
<keyword evidence="4 5" id="KW-0560">Oxidoreductase</keyword>
<dbReference type="EC" id="1.3.1.-" evidence="5"/>
<comment type="caution">
    <text evidence="9">The sequence shown here is derived from an EMBL/GenBank/DDBJ whole genome shotgun (WGS) entry which is preliminary data.</text>
</comment>
<keyword evidence="3 5" id="KW-0819">tRNA processing</keyword>
<feature type="domain" description="DUS-like FMN-binding" evidence="8">
    <location>
        <begin position="28"/>
        <end position="297"/>
    </location>
</feature>
<organism evidence="9 10">
    <name type="scientific">Dissulfurirhabdus thermomarina</name>
    <dbReference type="NCBI Taxonomy" id="1765737"/>
    <lineage>
        <taxon>Bacteria</taxon>
        <taxon>Deltaproteobacteria</taxon>
        <taxon>Dissulfurirhabdaceae</taxon>
        <taxon>Dissulfurirhabdus</taxon>
    </lineage>
</organism>
<protein>
    <recommendedName>
        <fullName evidence="5">tRNA-dihydrouridine synthase</fullName>
        <ecNumber evidence="5">1.3.1.-</ecNumber>
    </recommendedName>
</protein>
<keyword evidence="2 5" id="KW-0288">FMN</keyword>
<dbReference type="InterPro" id="IPR035587">
    <property type="entry name" value="DUS-like_FMN-bd"/>
</dbReference>
<dbReference type="CDD" id="cd02801">
    <property type="entry name" value="DUS_like_FMN"/>
    <property type="match status" value="1"/>
</dbReference>
<dbReference type="RefSeq" id="WP_163298204.1">
    <property type="nucleotide sequence ID" value="NZ_JAAGRR010000032.1"/>
</dbReference>
<dbReference type="Pfam" id="PF01207">
    <property type="entry name" value="Dus"/>
    <property type="match status" value="1"/>
</dbReference>
<dbReference type="Proteomes" id="UP000469346">
    <property type="component" value="Unassembled WGS sequence"/>
</dbReference>
<evidence type="ECO:0000256" key="3">
    <source>
        <dbReference type="ARBA" id="ARBA00022694"/>
    </source>
</evidence>
<dbReference type="InterPro" id="IPR001269">
    <property type="entry name" value="DUS_fam"/>
</dbReference>
<feature type="binding site" evidence="7">
    <location>
        <position position="154"/>
    </location>
    <ligand>
        <name>FMN</name>
        <dbReference type="ChEBI" id="CHEBI:58210"/>
    </ligand>
</feature>
<feature type="binding site" evidence="7">
    <location>
        <begin position="30"/>
        <end position="32"/>
    </location>
    <ligand>
        <name>FMN</name>
        <dbReference type="ChEBI" id="CHEBI:58210"/>
    </ligand>
</feature>
<evidence type="ECO:0000313" key="9">
    <source>
        <dbReference type="EMBL" id="NDY42057.1"/>
    </source>
</evidence>
<evidence type="ECO:0000256" key="2">
    <source>
        <dbReference type="ARBA" id="ARBA00022643"/>
    </source>
</evidence>
<name>A0A6N9TRJ0_DISTH</name>
<dbReference type="GO" id="GO:0017150">
    <property type="term" value="F:tRNA dihydrouridine synthase activity"/>
    <property type="evidence" value="ECO:0007669"/>
    <property type="project" value="InterPro"/>
</dbReference>
<evidence type="ECO:0000256" key="6">
    <source>
        <dbReference type="PIRSR" id="PIRSR006621-1"/>
    </source>
</evidence>
<evidence type="ECO:0000313" key="10">
    <source>
        <dbReference type="Proteomes" id="UP000469346"/>
    </source>
</evidence>
<dbReference type="PIRSF" id="PIRSF006621">
    <property type="entry name" value="Dus"/>
    <property type="match status" value="1"/>
</dbReference>
<feature type="binding site" evidence="7">
    <location>
        <begin position="239"/>
        <end position="240"/>
    </location>
    <ligand>
        <name>FMN</name>
        <dbReference type="ChEBI" id="CHEBI:58210"/>
    </ligand>
</feature>
<dbReference type="InterPro" id="IPR013785">
    <property type="entry name" value="Aldolase_TIM"/>
</dbReference>
<dbReference type="SUPFAM" id="SSF51395">
    <property type="entry name" value="FMN-linked oxidoreductases"/>
    <property type="match status" value="1"/>
</dbReference>
<dbReference type="PANTHER" id="PTHR11082:SF25">
    <property type="entry name" value="DUS-LIKE FMN-BINDING DOMAIN-CONTAINING PROTEIN"/>
    <property type="match status" value="1"/>
</dbReference>
<gene>
    <name evidence="9" type="ORF">G3N55_04235</name>
</gene>
<evidence type="ECO:0000256" key="1">
    <source>
        <dbReference type="ARBA" id="ARBA00022630"/>
    </source>
</evidence>
<sequence>MKNAASKTPPRAVGVRDRFRSPAPVLALAPMAEFTHAAFRQLVAELGGCDLFWTEMLNSRIVAGTNPERDPFLDRGDRDRPLVAQLVGGDPDTMARAARRLEAMGFDAVDINMGCARRAITRHGWGIALMSDAPRARAVVRAVRRAVRLPLLAKLRALPGHDARRLEAFARSLVEEGLDALVLHPRAAADGFKRPARWAEIGALAAALPVPVIGNGDVTDPEACRRLLRETGCAGVMIGRAALVRPWIFREIAAGRPWAGDLVEVARHMGRLVEDRLPPDLRRRRFLAWCAWYLRNWAHGHHLLGLVRREPDIDAMLAALERATDGQQLLQRPFYGRL</sequence>
<accession>A0A6N9TRJ0</accession>
<comment type="cofactor">
    <cofactor evidence="5 7">
        <name>FMN</name>
        <dbReference type="ChEBI" id="CHEBI:58210"/>
    </cofactor>
</comment>
<dbReference type="EMBL" id="JAAGRR010000032">
    <property type="protein sequence ID" value="NDY42057.1"/>
    <property type="molecule type" value="Genomic_DNA"/>
</dbReference>
<evidence type="ECO:0000256" key="4">
    <source>
        <dbReference type="ARBA" id="ARBA00023002"/>
    </source>
</evidence>
<feature type="binding site" evidence="7">
    <location>
        <position position="184"/>
    </location>
    <ligand>
        <name>FMN</name>
        <dbReference type="ChEBI" id="CHEBI:58210"/>
    </ligand>
</feature>
<evidence type="ECO:0000256" key="7">
    <source>
        <dbReference type="PIRSR" id="PIRSR006621-2"/>
    </source>
</evidence>
<proteinExistence type="inferred from homology"/>
<feature type="binding site" evidence="7">
    <location>
        <position position="85"/>
    </location>
    <ligand>
        <name>FMN</name>
        <dbReference type="ChEBI" id="CHEBI:58210"/>
    </ligand>
</feature>
<reference evidence="9 10" key="1">
    <citation type="submission" date="2020-02" db="EMBL/GenBank/DDBJ databases">
        <title>Comparative genomics of sulfur disproportionating microorganisms.</title>
        <authorList>
            <person name="Ward L.M."/>
            <person name="Bertran E."/>
            <person name="Johnston D.T."/>
        </authorList>
    </citation>
    <scope>NUCLEOTIDE SEQUENCE [LARGE SCALE GENOMIC DNA]</scope>
    <source>
        <strain evidence="9 10">DSM 100025</strain>
    </source>
</reference>
<dbReference type="Gene3D" id="3.20.20.70">
    <property type="entry name" value="Aldolase class I"/>
    <property type="match status" value="1"/>
</dbReference>
<dbReference type="AlphaFoldDB" id="A0A6N9TRJ0"/>
<keyword evidence="1 5" id="KW-0285">Flavoprotein</keyword>
<evidence type="ECO:0000259" key="8">
    <source>
        <dbReference type="Pfam" id="PF01207"/>
    </source>
</evidence>
<keyword evidence="10" id="KW-1185">Reference proteome</keyword>
<comment type="similarity">
    <text evidence="5">Belongs to the dus family.</text>
</comment>
<feature type="active site" description="Proton donor" evidence="6">
    <location>
        <position position="115"/>
    </location>
</feature>
<comment type="function">
    <text evidence="5">Catalyzes the synthesis of 5,6-dihydrouridine (D), a modified base found in the D-loop of most tRNAs, via the reduction of the C5-C6 double bond in target uridines.</text>
</comment>
<dbReference type="GO" id="GO:0050660">
    <property type="term" value="F:flavin adenine dinucleotide binding"/>
    <property type="evidence" value="ECO:0007669"/>
    <property type="project" value="InterPro"/>
</dbReference>
<keyword evidence="7" id="KW-0547">Nucleotide-binding</keyword>